<proteinExistence type="inferred from homology"/>
<dbReference type="GO" id="GO:0045489">
    <property type="term" value="P:pectin biosynthetic process"/>
    <property type="evidence" value="ECO:0007669"/>
    <property type="project" value="UniProtKB-UniPathway"/>
</dbReference>
<comment type="similarity">
    <text evidence="2 4">Belongs to the glycosyltransferase 8 family.</text>
</comment>
<name>A0A5P1F200_ASPOF</name>
<dbReference type="EMBL" id="CM007384">
    <property type="protein sequence ID" value="ONK71437.1"/>
    <property type="molecule type" value="Genomic_DNA"/>
</dbReference>
<dbReference type="GO" id="GO:0000139">
    <property type="term" value="C:Golgi membrane"/>
    <property type="evidence" value="ECO:0007669"/>
    <property type="project" value="UniProtKB-SubCell"/>
</dbReference>
<keyword evidence="4" id="KW-0961">Cell wall biogenesis/degradation</keyword>
<organism evidence="7 8">
    <name type="scientific">Asparagus officinalis</name>
    <name type="common">Garden asparagus</name>
    <dbReference type="NCBI Taxonomy" id="4686"/>
    <lineage>
        <taxon>Eukaryota</taxon>
        <taxon>Viridiplantae</taxon>
        <taxon>Streptophyta</taxon>
        <taxon>Embryophyta</taxon>
        <taxon>Tracheophyta</taxon>
        <taxon>Spermatophyta</taxon>
        <taxon>Magnoliopsida</taxon>
        <taxon>Liliopsida</taxon>
        <taxon>Asparagales</taxon>
        <taxon>Asparagaceae</taxon>
        <taxon>Asparagoideae</taxon>
        <taxon>Asparagus</taxon>
    </lineage>
</organism>
<dbReference type="SUPFAM" id="SSF53448">
    <property type="entry name" value="Nucleotide-diphospho-sugar transferases"/>
    <property type="match status" value="1"/>
</dbReference>
<evidence type="ECO:0000256" key="5">
    <source>
        <dbReference type="SAM" id="Coils"/>
    </source>
</evidence>
<sequence>MKSHSAASGHPPTAKRLSLIGTGSVLLGLHNRFPNGYNAEESSPSLANSFANDNKMEEGDENQKEEDKRINELVDKFKPTLPQEVISTGKGEVAFHKDNKNPTDSKGEFISQPKHTSHTKQGEVNSKGPPRSHSVSSEATSVPNPKDGRKAGKNTPKGSNGDATQKSCLLEFGSYCLWSKEHKEVMKDSVVKRLKDQVFVARAYYPTIAKLKGQEKLSREMKQNIQDHERMLSEAISDPDLPSFVQKKIERMDRTIAKAKTCPVDCNNVDKKLRQILDLTEDEAHFHMKQSAFLHHLGVQTMPKSHHCLSMRLTVEYFRAPPADIEQAHAHKLDNPSYRQYIIFSRNVLAASVTINSTVMCSKKTGNMVFNVLTDEENFYTMKLWFSRQSYKAAVVHVMNMKDFKLNSYSSGLPQLSSSEEFRISILTNDESSPAQMRTEFTSVFGHSHFLIPEIFKNLKKVVVLDDDVVVQRDLSSLWDIDLHGKVNGAVKFCKVKLGQLKSYMGNHQYRDSCSWMSGLNVIDLEKWRELKITGKHQQALPKFHNGSEASWRAAALPTSLLAFQNQIFPLDDSWVLSGLGYDYRIDADAIKNAGILHYNGNMKPWLDLGIPKYRKYWKKFLTHGDQFMDQCNINH</sequence>
<evidence type="ECO:0000256" key="3">
    <source>
        <dbReference type="ARBA" id="ARBA00022676"/>
    </source>
</evidence>
<evidence type="ECO:0000256" key="1">
    <source>
        <dbReference type="ARBA" id="ARBA00004877"/>
    </source>
</evidence>
<dbReference type="Proteomes" id="UP000243459">
    <property type="component" value="Chromosome 4"/>
</dbReference>
<dbReference type="PANTHER" id="PTHR32116">
    <property type="entry name" value="GALACTURONOSYLTRANSFERASE 4-RELATED"/>
    <property type="match status" value="1"/>
</dbReference>
<evidence type="ECO:0000256" key="6">
    <source>
        <dbReference type="SAM" id="MobiDB-lite"/>
    </source>
</evidence>
<keyword evidence="5" id="KW-0175">Coiled coil</keyword>
<evidence type="ECO:0000313" key="8">
    <source>
        <dbReference type="Proteomes" id="UP000243459"/>
    </source>
</evidence>
<dbReference type="Gene3D" id="3.90.550.10">
    <property type="entry name" value="Spore Coat Polysaccharide Biosynthesis Protein SpsA, Chain A"/>
    <property type="match status" value="1"/>
</dbReference>
<comment type="pathway">
    <text evidence="1 4">Glycan metabolism; pectin biosynthesis.</text>
</comment>
<dbReference type="Gramene" id="ONK71437">
    <property type="protein sequence ID" value="ONK71437"/>
    <property type="gene ID" value="A4U43_C04F8560"/>
</dbReference>
<reference evidence="8" key="1">
    <citation type="journal article" date="2017" name="Nat. Commun.">
        <title>The asparagus genome sheds light on the origin and evolution of a young Y chromosome.</title>
        <authorList>
            <person name="Harkess A."/>
            <person name="Zhou J."/>
            <person name="Xu C."/>
            <person name="Bowers J.E."/>
            <person name="Van der Hulst R."/>
            <person name="Ayyampalayam S."/>
            <person name="Mercati F."/>
            <person name="Riccardi P."/>
            <person name="McKain M.R."/>
            <person name="Kakrana A."/>
            <person name="Tang H."/>
            <person name="Ray J."/>
            <person name="Groenendijk J."/>
            <person name="Arikit S."/>
            <person name="Mathioni S.M."/>
            <person name="Nakano M."/>
            <person name="Shan H."/>
            <person name="Telgmann-Rauber A."/>
            <person name="Kanno A."/>
            <person name="Yue Z."/>
            <person name="Chen H."/>
            <person name="Li W."/>
            <person name="Chen Y."/>
            <person name="Xu X."/>
            <person name="Zhang Y."/>
            <person name="Luo S."/>
            <person name="Chen H."/>
            <person name="Gao J."/>
            <person name="Mao Z."/>
            <person name="Pires J.C."/>
            <person name="Luo M."/>
            <person name="Kudrna D."/>
            <person name="Wing R.A."/>
            <person name="Meyers B.C."/>
            <person name="Yi K."/>
            <person name="Kong H."/>
            <person name="Lavrijsen P."/>
            <person name="Sunseri F."/>
            <person name="Falavigna A."/>
            <person name="Ye Y."/>
            <person name="Leebens-Mack J.H."/>
            <person name="Chen G."/>
        </authorList>
    </citation>
    <scope>NUCLEOTIDE SEQUENCE [LARGE SCALE GENOMIC DNA]</scope>
    <source>
        <strain evidence="8">cv. DH0086</strain>
    </source>
</reference>
<evidence type="ECO:0000256" key="4">
    <source>
        <dbReference type="RuleBase" id="RU362027"/>
    </source>
</evidence>
<evidence type="ECO:0000313" key="7">
    <source>
        <dbReference type="EMBL" id="ONK71437.1"/>
    </source>
</evidence>
<feature type="compositionally biased region" description="Basic and acidic residues" evidence="6">
    <location>
        <begin position="93"/>
        <end position="107"/>
    </location>
</feature>
<protein>
    <recommendedName>
        <fullName evidence="4">Hexosyltransferase</fullName>
        <ecNumber evidence="4">2.4.1.-</ecNumber>
    </recommendedName>
</protein>
<keyword evidence="3 4" id="KW-0328">Glycosyltransferase</keyword>
<dbReference type="InterPro" id="IPR029993">
    <property type="entry name" value="GAUT"/>
</dbReference>
<comment type="subcellular location">
    <subcellularLocation>
        <location evidence="4">Golgi apparatus membrane</location>
        <topology evidence="4">Single-pass type II membrane protein</topology>
    </subcellularLocation>
</comment>
<keyword evidence="3 4" id="KW-0808">Transferase</keyword>
<dbReference type="Pfam" id="PF01501">
    <property type="entry name" value="Glyco_transf_8"/>
    <property type="match status" value="1"/>
</dbReference>
<dbReference type="UniPathway" id="UPA00845"/>
<feature type="coiled-coil region" evidence="5">
    <location>
        <begin position="211"/>
        <end position="238"/>
    </location>
</feature>
<dbReference type="GO" id="GO:0047262">
    <property type="term" value="F:polygalacturonate 4-alpha-galacturonosyltransferase activity"/>
    <property type="evidence" value="ECO:0007669"/>
    <property type="project" value="InterPro"/>
</dbReference>
<feature type="compositionally biased region" description="Basic and acidic residues" evidence="6">
    <location>
        <begin position="54"/>
        <end position="78"/>
    </location>
</feature>
<dbReference type="InterPro" id="IPR029044">
    <property type="entry name" value="Nucleotide-diphossugar_trans"/>
</dbReference>
<accession>A0A5P1F200</accession>
<feature type="compositionally biased region" description="Polar residues" evidence="6">
    <location>
        <begin position="40"/>
        <end position="52"/>
    </location>
</feature>
<keyword evidence="8" id="KW-1185">Reference proteome</keyword>
<feature type="compositionally biased region" description="Polar residues" evidence="6">
    <location>
        <begin position="133"/>
        <end position="143"/>
    </location>
</feature>
<evidence type="ECO:0000256" key="2">
    <source>
        <dbReference type="ARBA" id="ARBA00006351"/>
    </source>
</evidence>
<dbReference type="OMA" id="PFRTHIG"/>
<dbReference type="GO" id="GO:0071555">
    <property type="term" value="P:cell wall organization"/>
    <property type="evidence" value="ECO:0007669"/>
    <property type="project" value="UniProtKB-KW"/>
</dbReference>
<feature type="region of interest" description="Disordered" evidence="6">
    <location>
        <begin position="29"/>
        <end position="164"/>
    </location>
</feature>
<dbReference type="InterPro" id="IPR002495">
    <property type="entry name" value="Glyco_trans_8"/>
</dbReference>
<dbReference type="Pfam" id="PF25557">
    <property type="entry name" value="GAUT_1"/>
    <property type="match status" value="1"/>
</dbReference>
<gene>
    <name evidence="7" type="ORF">A4U43_C04F8560</name>
</gene>
<keyword evidence="4" id="KW-0333">Golgi apparatus</keyword>
<dbReference type="EC" id="2.4.1.-" evidence="4"/>
<dbReference type="AlphaFoldDB" id="A0A5P1F200"/>
<dbReference type="PANTHER" id="PTHR32116:SF12">
    <property type="entry name" value="GALACTURONOSYLTRANSFERASE 7-RELATED"/>
    <property type="match status" value="1"/>
</dbReference>